<dbReference type="Pfam" id="PF01041">
    <property type="entry name" value="DegT_DnrJ_EryC1"/>
    <property type="match status" value="1"/>
</dbReference>
<comment type="cofactor">
    <cofactor evidence="1">
        <name>pyridoxal 5'-phosphate</name>
        <dbReference type="ChEBI" id="CHEBI:597326"/>
    </cofactor>
</comment>
<name>A0A540VAN2_9CHLR</name>
<dbReference type="GO" id="GO:0000271">
    <property type="term" value="P:polysaccharide biosynthetic process"/>
    <property type="evidence" value="ECO:0007669"/>
    <property type="project" value="TreeGrafter"/>
</dbReference>
<feature type="modified residue" description="N6-(pyridoxal phosphate)lysine" evidence="7">
    <location>
        <position position="189"/>
    </location>
</feature>
<sequence>MSMHYFWRSSFFFANLDLRLLTPLSKVQIETNWISSAGSFIREFEAKFAEAVGTRYGIACANGTVAMHLALATLGLEPGDEVILPTFTMIATINAVTYCGATPVLVDSEPEYWQMDINQVADKITPRTRAILPVHIYGHPVDMDPLMALAERHGIAVIEDAAEAHGARYKGRPCGSLGHAAGFSFYGNKIITTGEGGMITTNDRELARLAWNLRDHAFSTERHFWHKFVGFNYRMTNLQAAVGLAQVEQLATFVEARRRNAREYTARLQGIPGITTPPEAPWATNVYWMYGILVDREAYGMGRDELRKVLADHGIETRTFFIPMHCQPIYWQRFKGQRYPVAERLCRDGFYLPSASSLSLQEIEYITDVIREACPNL</sequence>
<dbReference type="OrthoDB" id="9810913at2"/>
<dbReference type="InterPro" id="IPR000653">
    <property type="entry name" value="DegT/StrS_aminotransferase"/>
</dbReference>
<evidence type="ECO:0000256" key="5">
    <source>
        <dbReference type="ARBA" id="ARBA00037999"/>
    </source>
</evidence>
<dbReference type="FunFam" id="3.40.640.10:FF:000090">
    <property type="entry name" value="Pyridoxal phosphate-dependent aminotransferase"/>
    <property type="match status" value="1"/>
</dbReference>
<keyword evidence="10" id="KW-1185">Reference proteome</keyword>
<evidence type="ECO:0000256" key="4">
    <source>
        <dbReference type="ARBA" id="ARBA00022898"/>
    </source>
</evidence>
<dbReference type="AlphaFoldDB" id="A0A540VAN2"/>
<dbReference type="InterPro" id="IPR015421">
    <property type="entry name" value="PyrdxlP-dep_Trfase_major"/>
</dbReference>
<dbReference type="InterPro" id="IPR015424">
    <property type="entry name" value="PyrdxlP-dep_Trfase"/>
</dbReference>
<feature type="active site" description="Proton acceptor" evidence="6">
    <location>
        <position position="189"/>
    </location>
</feature>
<evidence type="ECO:0000256" key="6">
    <source>
        <dbReference type="PIRSR" id="PIRSR000390-1"/>
    </source>
</evidence>
<dbReference type="PANTHER" id="PTHR30244:SF34">
    <property type="entry name" value="DTDP-4-AMINO-4,6-DIDEOXYGALACTOSE TRANSAMINASE"/>
    <property type="match status" value="1"/>
</dbReference>
<protein>
    <submittedName>
        <fullName evidence="9">DegT/DnrJ/EryC1/StrS family aminotransferase</fullName>
    </submittedName>
</protein>
<keyword evidence="2 9" id="KW-0032">Aminotransferase</keyword>
<accession>A0A540VAN2</accession>
<dbReference type="FunCoup" id="A0A540VAN2">
    <property type="interactions" value="295"/>
</dbReference>
<evidence type="ECO:0000313" key="10">
    <source>
        <dbReference type="Proteomes" id="UP000317371"/>
    </source>
</evidence>
<dbReference type="InterPro" id="IPR015422">
    <property type="entry name" value="PyrdxlP-dep_Trfase_small"/>
</dbReference>
<evidence type="ECO:0000256" key="1">
    <source>
        <dbReference type="ARBA" id="ARBA00001933"/>
    </source>
</evidence>
<evidence type="ECO:0000256" key="3">
    <source>
        <dbReference type="ARBA" id="ARBA00022679"/>
    </source>
</evidence>
<dbReference type="PIRSF" id="PIRSF000390">
    <property type="entry name" value="PLP_StrS"/>
    <property type="match status" value="1"/>
</dbReference>
<organism evidence="9 10">
    <name type="scientific">Litorilinea aerophila</name>
    <dbReference type="NCBI Taxonomy" id="1204385"/>
    <lineage>
        <taxon>Bacteria</taxon>
        <taxon>Bacillati</taxon>
        <taxon>Chloroflexota</taxon>
        <taxon>Caldilineae</taxon>
        <taxon>Caldilineales</taxon>
        <taxon>Caldilineaceae</taxon>
        <taxon>Litorilinea</taxon>
    </lineage>
</organism>
<dbReference type="Gene3D" id="3.90.1150.10">
    <property type="entry name" value="Aspartate Aminotransferase, domain 1"/>
    <property type="match status" value="1"/>
</dbReference>
<dbReference type="CDD" id="cd00616">
    <property type="entry name" value="AHBA_syn"/>
    <property type="match status" value="1"/>
</dbReference>
<evidence type="ECO:0000256" key="7">
    <source>
        <dbReference type="PIRSR" id="PIRSR000390-2"/>
    </source>
</evidence>
<evidence type="ECO:0000256" key="2">
    <source>
        <dbReference type="ARBA" id="ARBA00022576"/>
    </source>
</evidence>
<reference evidence="9 10" key="1">
    <citation type="submission" date="2019-06" db="EMBL/GenBank/DDBJ databases">
        <title>Genome sequence of Litorilinea aerophila BAA-2444.</title>
        <authorList>
            <person name="Maclea K.S."/>
            <person name="Maurais E.G."/>
            <person name="Iannazzi L.C."/>
        </authorList>
    </citation>
    <scope>NUCLEOTIDE SEQUENCE [LARGE SCALE GENOMIC DNA]</scope>
    <source>
        <strain evidence="9 10">ATCC BAA-2444</strain>
    </source>
</reference>
<dbReference type="EMBL" id="VIGC01000048">
    <property type="protein sequence ID" value="TQE93153.1"/>
    <property type="molecule type" value="Genomic_DNA"/>
</dbReference>
<evidence type="ECO:0000256" key="8">
    <source>
        <dbReference type="RuleBase" id="RU004508"/>
    </source>
</evidence>
<dbReference type="PANTHER" id="PTHR30244">
    <property type="entry name" value="TRANSAMINASE"/>
    <property type="match status" value="1"/>
</dbReference>
<dbReference type="InParanoid" id="A0A540VAN2"/>
<keyword evidence="3 9" id="KW-0808">Transferase</keyword>
<evidence type="ECO:0000313" key="9">
    <source>
        <dbReference type="EMBL" id="TQE93153.1"/>
    </source>
</evidence>
<dbReference type="GO" id="GO:0008483">
    <property type="term" value="F:transaminase activity"/>
    <property type="evidence" value="ECO:0007669"/>
    <property type="project" value="UniProtKB-KW"/>
</dbReference>
<comment type="caution">
    <text evidence="9">The sequence shown here is derived from an EMBL/GenBank/DDBJ whole genome shotgun (WGS) entry which is preliminary data.</text>
</comment>
<comment type="similarity">
    <text evidence="5 8">Belongs to the DegT/DnrJ/EryC1 family.</text>
</comment>
<dbReference type="GO" id="GO:0030170">
    <property type="term" value="F:pyridoxal phosphate binding"/>
    <property type="evidence" value="ECO:0007669"/>
    <property type="project" value="TreeGrafter"/>
</dbReference>
<gene>
    <name evidence="9" type="ORF">FKZ61_22560</name>
</gene>
<dbReference type="Proteomes" id="UP000317371">
    <property type="component" value="Unassembled WGS sequence"/>
</dbReference>
<dbReference type="SUPFAM" id="SSF53383">
    <property type="entry name" value="PLP-dependent transferases"/>
    <property type="match status" value="1"/>
</dbReference>
<dbReference type="Gene3D" id="3.40.640.10">
    <property type="entry name" value="Type I PLP-dependent aspartate aminotransferase-like (Major domain)"/>
    <property type="match status" value="1"/>
</dbReference>
<keyword evidence="4 7" id="KW-0663">Pyridoxal phosphate</keyword>
<proteinExistence type="inferred from homology"/>